<dbReference type="PROSITE" id="PS51041">
    <property type="entry name" value="EMI"/>
    <property type="match status" value="1"/>
</dbReference>
<dbReference type="PROSITE" id="PS00022">
    <property type="entry name" value="EGF_1"/>
    <property type="match status" value="3"/>
</dbReference>
<dbReference type="InterPro" id="IPR000742">
    <property type="entry name" value="EGF"/>
</dbReference>
<keyword evidence="4 6" id="KW-1015">Disulfide bond</keyword>
<dbReference type="SUPFAM" id="SSF57184">
    <property type="entry name" value="Growth factor receptor domain"/>
    <property type="match status" value="1"/>
</dbReference>
<evidence type="ECO:0000259" key="8">
    <source>
        <dbReference type="PROSITE" id="PS51041"/>
    </source>
</evidence>
<dbReference type="FunFam" id="2.10.25.10:FF:000037">
    <property type="entry name" value="Signal peptide, CUB domain and EGF-like domain-containing 2"/>
    <property type="match status" value="2"/>
</dbReference>
<keyword evidence="3" id="KW-0677">Repeat</keyword>
<dbReference type="AlphaFoldDB" id="A0AAY4CR03"/>
<dbReference type="PROSITE" id="PS50026">
    <property type="entry name" value="EGF_3"/>
    <property type="match status" value="2"/>
</dbReference>
<feature type="domain" description="EGF-like" evidence="7">
    <location>
        <begin position="204"/>
        <end position="244"/>
    </location>
</feature>
<evidence type="ECO:0000256" key="1">
    <source>
        <dbReference type="ARBA" id="ARBA00022536"/>
    </source>
</evidence>
<evidence type="ECO:0000313" key="9">
    <source>
        <dbReference type="Ensembl" id="ENSDCDP00010035553.1"/>
    </source>
</evidence>
<keyword evidence="1 6" id="KW-0245">EGF-like domain</keyword>
<evidence type="ECO:0000313" key="10">
    <source>
        <dbReference type="Proteomes" id="UP000694580"/>
    </source>
</evidence>
<dbReference type="PROSITE" id="PS01187">
    <property type="entry name" value="EGF_CA"/>
    <property type="match status" value="2"/>
</dbReference>
<evidence type="ECO:0008006" key="11">
    <source>
        <dbReference type="Google" id="ProtNLM"/>
    </source>
</evidence>
<reference evidence="9 10" key="1">
    <citation type="submission" date="2020-06" db="EMBL/GenBank/DDBJ databases">
        <authorList>
            <consortium name="Wellcome Sanger Institute Data Sharing"/>
        </authorList>
    </citation>
    <scope>NUCLEOTIDE SEQUENCE [LARGE SCALE GENOMIC DNA]</scope>
</reference>
<sequence length="595" mass="66141">KALPPCYPCFSQPCVQAFTRMVKVWKQDCSGSRWCEGYERRTGYFTAYRQVYSMDVHTVYRCCPGWSQRDGETGCLHSKFVFRSHHESERSDFGEQLCECPAGFQGPRCQYGESHTVERLTVVSCAVKNGGCEHRCVDLGNDQFKCECHHDYQLGSDGKQCKLKDPCIQANGGCEQLCSNINGQVECSCRVGYTLNSDHRRCEDIDECSSGRGHCSHGCVNIPGSFRCVCNPGFELGADGRQCYRIEMEIVDSCEKHNGGCSHHCDHSTNGPVCSCNHGYQLSEDRKTCIDSDECESGEACCSHYCENYPGGYECNCRAGLILNADGCGCDGETEKLGEEEDDDELEVLHLPELLFRRQPQFLHYTAGRHGPFLHREECVFLYVLYVFCLSVCVLVCVDGAFGQDCSLSCEDCNNGGVCSENRDGCDCAPGWTGVVCNDGVILHLTHFSMVIGCPQGYYGMNCRRKCHCPNNGHCHQLYGGCLCAPGLYGRFCHLPCPKWAFGLGCSGECVCDRPNSLGCNPKTGICTCKPGYHGNHCQTGTFTFTTFTRRPYPERLTISSYRDSTTLEQLRVKCLAQGHNGSKWDLNLGLLVHR</sequence>
<proteinExistence type="predicted"/>
<evidence type="ECO:0000256" key="4">
    <source>
        <dbReference type="ARBA" id="ARBA00023157"/>
    </source>
</evidence>
<dbReference type="InterPro" id="IPR009030">
    <property type="entry name" value="Growth_fac_rcpt_cys_sf"/>
</dbReference>
<dbReference type="InterPro" id="IPR002049">
    <property type="entry name" value="LE_dom"/>
</dbReference>
<accession>A0AAY4CR03</accession>
<dbReference type="Pfam" id="PF14670">
    <property type="entry name" value="FXa_inhibition"/>
    <property type="match status" value="3"/>
</dbReference>
<dbReference type="InterPro" id="IPR000152">
    <property type="entry name" value="EGF-type_Asp/Asn_hydroxyl_site"/>
</dbReference>
<dbReference type="Gene3D" id="2.170.300.10">
    <property type="entry name" value="Tie2 ligand-binding domain superfamily"/>
    <property type="match status" value="1"/>
</dbReference>
<dbReference type="InterPro" id="IPR011489">
    <property type="entry name" value="EMI_domain"/>
</dbReference>
<keyword evidence="2" id="KW-0732">Signal</keyword>
<dbReference type="PROSITE" id="PS01186">
    <property type="entry name" value="EGF_2"/>
    <property type="match status" value="3"/>
</dbReference>
<dbReference type="SMART" id="SM00179">
    <property type="entry name" value="EGF_CA"/>
    <property type="match status" value="5"/>
</dbReference>
<dbReference type="Ensembl" id="ENSDCDT00010044461.1">
    <property type="protein sequence ID" value="ENSDCDP00010035553.1"/>
    <property type="gene ID" value="ENSDCDG00010023003.1"/>
</dbReference>
<dbReference type="Gene3D" id="2.10.25.10">
    <property type="entry name" value="Laminin"/>
    <property type="match status" value="5"/>
</dbReference>
<dbReference type="GO" id="GO:0005509">
    <property type="term" value="F:calcium ion binding"/>
    <property type="evidence" value="ECO:0007669"/>
    <property type="project" value="InterPro"/>
</dbReference>
<reference evidence="9" key="2">
    <citation type="submission" date="2025-08" db="UniProtKB">
        <authorList>
            <consortium name="Ensembl"/>
        </authorList>
    </citation>
    <scope>IDENTIFICATION</scope>
</reference>
<dbReference type="FunFam" id="2.10.25.10:FF:000003">
    <property type="entry name" value="fibrillin-1 isoform X1"/>
    <property type="match status" value="1"/>
</dbReference>
<feature type="domain" description="EMI" evidence="8">
    <location>
        <begin position="1"/>
        <end position="77"/>
    </location>
</feature>
<organism evidence="9 10">
    <name type="scientific">Denticeps clupeoides</name>
    <name type="common">denticle herring</name>
    <dbReference type="NCBI Taxonomy" id="299321"/>
    <lineage>
        <taxon>Eukaryota</taxon>
        <taxon>Metazoa</taxon>
        <taxon>Chordata</taxon>
        <taxon>Craniata</taxon>
        <taxon>Vertebrata</taxon>
        <taxon>Euteleostomi</taxon>
        <taxon>Actinopterygii</taxon>
        <taxon>Neopterygii</taxon>
        <taxon>Teleostei</taxon>
        <taxon>Clupei</taxon>
        <taxon>Clupeiformes</taxon>
        <taxon>Denticipitoidei</taxon>
        <taxon>Denticipitidae</taxon>
        <taxon>Denticeps</taxon>
    </lineage>
</organism>
<dbReference type="InterPro" id="IPR052108">
    <property type="entry name" value="MEGF/SIB"/>
</dbReference>
<evidence type="ECO:0000259" key="7">
    <source>
        <dbReference type="PROSITE" id="PS50026"/>
    </source>
</evidence>
<keyword evidence="5" id="KW-0325">Glycoprotein</keyword>
<feature type="domain" description="EGF-like" evidence="7">
    <location>
        <begin position="402"/>
        <end position="438"/>
    </location>
</feature>
<dbReference type="SUPFAM" id="SSF57196">
    <property type="entry name" value="EGF/Laminin"/>
    <property type="match status" value="2"/>
</dbReference>
<dbReference type="GeneTree" id="ENSGT00940000156971"/>
<dbReference type="SMART" id="SM00181">
    <property type="entry name" value="EGF"/>
    <property type="match status" value="8"/>
</dbReference>
<dbReference type="PROSITE" id="PS00010">
    <property type="entry name" value="ASX_HYDROXYL"/>
    <property type="match status" value="1"/>
</dbReference>
<dbReference type="PRINTS" id="PR00011">
    <property type="entry name" value="EGFLAMININ"/>
</dbReference>
<dbReference type="InterPro" id="IPR049883">
    <property type="entry name" value="NOTCH1_EGF-like"/>
</dbReference>
<name>A0AAY4CR03_9TELE</name>
<reference evidence="9" key="3">
    <citation type="submission" date="2025-09" db="UniProtKB">
        <authorList>
            <consortium name="Ensembl"/>
        </authorList>
    </citation>
    <scope>IDENTIFICATION</scope>
</reference>
<dbReference type="InterPro" id="IPR018097">
    <property type="entry name" value="EGF_Ca-bd_CS"/>
</dbReference>
<protein>
    <recommendedName>
        <fullName evidence="11">Multiple epidermal growth factor-like domains protein 6</fullName>
    </recommendedName>
</protein>
<evidence type="ECO:0000256" key="3">
    <source>
        <dbReference type="ARBA" id="ARBA00022737"/>
    </source>
</evidence>
<evidence type="ECO:0000256" key="6">
    <source>
        <dbReference type="PROSITE-ProRule" id="PRU00076"/>
    </source>
</evidence>
<comment type="caution">
    <text evidence="6">Lacks conserved residue(s) required for the propagation of feature annotation.</text>
</comment>
<dbReference type="InterPro" id="IPR001881">
    <property type="entry name" value="EGF-like_Ca-bd_dom"/>
</dbReference>
<dbReference type="PANTHER" id="PTHR24035:SF138">
    <property type="entry name" value="MULTIPLE EPIDERMAL GROWTH FACTOR-LIKE DOMAINS PROTEIN 6"/>
    <property type="match status" value="1"/>
</dbReference>
<keyword evidence="10" id="KW-1185">Reference proteome</keyword>
<dbReference type="Proteomes" id="UP000694580">
    <property type="component" value="Chromosome 19"/>
</dbReference>
<dbReference type="PANTHER" id="PTHR24035">
    <property type="entry name" value="MULTIPLE EPIDERMAL GROWTH FACTOR-LIKE DOMAINS PROTEIN"/>
    <property type="match status" value="1"/>
</dbReference>
<feature type="disulfide bond" evidence="6">
    <location>
        <begin position="428"/>
        <end position="437"/>
    </location>
</feature>
<evidence type="ECO:0000256" key="5">
    <source>
        <dbReference type="ARBA" id="ARBA00023180"/>
    </source>
</evidence>
<dbReference type="Pfam" id="PF07645">
    <property type="entry name" value="EGF_CA"/>
    <property type="match status" value="1"/>
</dbReference>
<evidence type="ECO:0000256" key="2">
    <source>
        <dbReference type="ARBA" id="ARBA00022729"/>
    </source>
</evidence>
<dbReference type="SMART" id="SM00180">
    <property type="entry name" value="EGF_Lam"/>
    <property type="match status" value="2"/>
</dbReference>